<dbReference type="GO" id="GO:0002161">
    <property type="term" value="F:aminoacyl-tRNA deacylase activity"/>
    <property type="evidence" value="ECO:0007669"/>
    <property type="project" value="InterPro"/>
</dbReference>
<dbReference type="InterPro" id="IPR004500">
    <property type="entry name" value="Pro-tRNA-synth_IIa_bac-type"/>
</dbReference>
<keyword evidence="9" id="KW-0648">Protein biosynthesis</keyword>
<dbReference type="InterPro" id="IPR002314">
    <property type="entry name" value="aa-tRNA-synt_IIb"/>
</dbReference>
<name>A0A426TX84_9CHLR</name>
<dbReference type="NCBIfam" id="TIGR00409">
    <property type="entry name" value="proS_fam_II"/>
    <property type="match status" value="1"/>
</dbReference>
<reference evidence="14 15" key="1">
    <citation type="submission" date="2018-12" db="EMBL/GenBank/DDBJ databases">
        <title>Genome Sequence of Candidatus Viridilinea halotolerans isolated from saline sulfide-rich spring.</title>
        <authorList>
            <person name="Grouzdev D.S."/>
            <person name="Burganskaya E.I."/>
            <person name="Krutkina M.S."/>
            <person name="Sukhacheva M.V."/>
            <person name="Gorlenko V.M."/>
        </authorList>
    </citation>
    <scope>NUCLEOTIDE SEQUENCE [LARGE SCALE GENOMIC DNA]</scope>
    <source>
        <strain evidence="14">Chok-6</strain>
    </source>
</reference>
<evidence type="ECO:0000256" key="9">
    <source>
        <dbReference type="ARBA" id="ARBA00022917"/>
    </source>
</evidence>
<dbReference type="Gene3D" id="3.30.930.10">
    <property type="entry name" value="Bira Bifunctional Protein, Domain 2"/>
    <property type="match status" value="2"/>
</dbReference>
<evidence type="ECO:0000313" key="14">
    <source>
        <dbReference type="EMBL" id="RRR70283.1"/>
    </source>
</evidence>
<dbReference type="PANTHER" id="PTHR42753">
    <property type="entry name" value="MITOCHONDRIAL RIBOSOME PROTEIN L39/PROLYL-TRNA LIGASE FAMILY MEMBER"/>
    <property type="match status" value="1"/>
</dbReference>
<gene>
    <name evidence="14" type="ORF">EI684_13585</name>
</gene>
<comment type="subcellular location">
    <subcellularLocation>
        <location evidence="1">Cytoplasm</location>
    </subcellularLocation>
</comment>
<dbReference type="InterPro" id="IPR050062">
    <property type="entry name" value="Pro-tRNA_synthetase"/>
</dbReference>
<dbReference type="InterPro" id="IPR002316">
    <property type="entry name" value="Pro-tRNA-ligase_IIa"/>
</dbReference>
<comment type="catalytic activity">
    <reaction evidence="11">
        <text>tRNA(Pro) + L-proline + ATP = L-prolyl-tRNA(Pro) + AMP + diphosphate</text>
        <dbReference type="Rhea" id="RHEA:14305"/>
        <dbReference type="Rhea" id="RHEA-COMP:9700"/>
        <dbReference type="Rhea" id="RHEA-COMP:9702"/>
        <dbReference type="ChEBI" id="CHEBI:30616"/>
        <dbReference type="ChEBI" id="CHEBI:33019"/>
        <dbReference type="ChEBI" id="CHEBI:60039"/>
        <dbReference type="ChEBI" id="CHEBI:78442"/>
        <dbReference type="ChEBI" id="CHEBI:78532"/>
        <dbReference type="ChEBI" id="CHEBI:456215"/>
        <dbReference type="EC" id="6.1.1.15"/>
    </reaction>
</comment>
<keyword evidence="5" id="KW-0963">Cytoplasm</keyword>
<evidence type="ECO:0000256" key="6">
    <source>
        <dbReference type="ARBA" id="ARBA00022598"/>
    </source>
</evidence>
<dbReference type="SUPFAM" id="SSF55681">
    <property type="entry name" value="Class II aaRS and biotin synthetases"/>
    <property type="match status" value="1"/>
</dbReference>
<dbReference type="GO" id="GO:0005524">
    <property type="term" value="F:ATP binding"/>
    <property type="evidence" value="ECO:0007669"/>
    <property type="project" value="UniProtKB-KW"/>
</dbReference>
<dbReference type="GO" id="GO:0005829">
    <property type="term" value="C:cytosol"/>
    <property type="evidence" value="ECO:0007669"/>
    <property type="project" value="TreeGrafter"/>
</dbReference>
<dbReference type="InterPro" id="IPR007214">
    <property type="entry name" value="YbaK/aa-tRNA-synth-assoc-dom"/>
</dbReference>
<keyword evidence="8" id="KW-0067">ATP-binding</keyword>
<dbReference type="Pfam" id="PF00587">
    <property type="entry name" value="tRNA-synt_2b"/>
    <property type="match status" value="1"/>
</dbReference>
<evidence type="ECO:0000256" key="2">
    <source>
        <dbReference type="ARBA" id="ARBA00011738"/>
    </source>
</evidence>
<evidence type="ECO:0000256" key="8">
    <source>
        <dbReference type="ARBA" id="ARBA00022840"/>
    </source>
</evidence>
<dbReference type="InterPro" id="IPR044140">
    <property type="entry name" value="ProRS_anticodon_short"/>
</dbReference>
<evidence type="ECO:0000256" key="12">
    <source>
        <dbReference type="NCBIfam" id="TIGR00409"/>
    </source>
</evidence>
<comment type="caution">
    <text evidence="14">The sequence shown here is derived from an EMBL/GenBank/DDBJ whole genome shotgun (WGS) entry which is preliminary data.</text>
</comment>
<dbReference type="InterPro" id="IPR006195">
    <property type="entry name" value="aa-tRNA-synth_II"/>
</dbReference>
<evidence type="ECO:0000259" key="13">
    <source>
        <dbReference type="PROSITE" id="PS50862"/>
    </source>
</evidence>
<evidence type="ECO:0000256" key="1">
    <source>
        <dbReference type="ARBA" id="ARBA00004496"/>
    </source>
</evidence>
<evidence type="ECO:0000256" key="10">
    <source>
        <dbReference type="ARBA" id="ARBA00023146"/>
    </source>
</evidence>
<keyword evidence="6 14" id="KW-0436">Ligase</keyword>
<dbReference type="CDD" id="cd00861">
    <property type="entry name" value="ProRS_anticodon_short"/>
    <property type="match status" value="1"/>
</dbReference>
<dbReference type="Gene3D" id="3.40.50.800">
    <property type="entry name" value="Anticodon-binding domain"/>
    <property type="match status" value="1"/>
</dbReference>
<dbReference type="InterPro" id="IPR045864">
    <property type="entry name" value="aa-tRNA-synth_II/BPL/LPL"/>
</dbReference>
<dbReference type="InterPro" id="IPR004154">
    <property type="entry name" value="Anticodon-bd"/>
</dbReference>
<dbReference type="NCBIfam" id="NF006625">
    <property type="entry name" value="PRK09194.1"/>
    <property type="match status" value="1"/>
</dbReference>
<dbReference type="SUPFAM" id="SSF52954">
    <property type="entry name" value="Class II aaRS ABD-related"/>
    <property type="match status" value="1"/>
</dbReference>
<evidence type="ECO:0000313" key="15">
    <source>
        <dbReference type="Proteomes" id="UP000280307"/>
    </source>
</evidence>
<sequence>MRLSTMLGRTLREVPAEAEHIGYQLALRAGLVRAFAAGSFALLPLGLAALRRIEALMHDAMATLDAQELRTPMIQLASLWEQTGRYTTYGQQMLKLHDRSERQLVLAPTHEEAIAELSHREVSSYRHLPVLAYQIHTKYRDELRTRGGLMRLREFTMLDVYTLDTDEAGMDAAYEHLSLVFERIIEQCGVRYVMVEAGAGEVGGYEPREYMALSPSGEDLLALCPNCGYAANLDVATARREADTTPVDAAMEDVATPATPTIADLARFLGIPAAATAKAVFFDTPERGLIFAVMRGDQEVNEAKLCQAAQVSELRPASSAQILAAGATPGYASPVGLNVRPADAPAAPGVFVIADPSVVAAGALVAGANREGYHKRNVVYGRDWCATMVCDLATVRPGDLCVACGTPLTIERGVELANICKLGTRYSSAAGATYLNEAGVTQPIFMGSYGMGLERLLQIIIEQHHDERGIVWPAAIAPADVHIIALGKSAAPLEAALEMYNELRAAGLRPLLDDRAESAGVKFNDADLIGLPMRIVISERLLASNEVELKPRCGAAYRVARSDLLQALR</sequence>
<dbReference type="CDD" id="cd04334">
    <property type="entry name" value="ProRS-INS"/>
    <property type="match status" value="1"/>
</dbReference>
<dbReference type="PRINTS" id="PR01046">
    <property type="entry name" value="TRNASYNTHPRO"/>
</dbReference>
<accession>A0A426TX84</accession>
<dbReference type="PROSITE" id="PS50862">
    <property type="entry name" value="AA_TRNA_LIGASE_II"/>
    <property type="match status" value="1"/>
</dbReference>
<dbReference type="PANTHER" id="PTHR42753:SF2">
    <property type="entry name" value="PROLINE--TRNA LIGASE"/>
    <property type="match status" value="1"/>
</dbReference>
<dbReference type="Gene3D" id="3.90.960.10">
    <property type="entry name" value="YbaK/aminoacyl-tRNA synthetase-associated domain"/>
    <property type="match status" value="1"/>
</dbReference>
<dbReference type="AlphaFoldDB" id="A0A426TX84"/>
<dbReference type="EMBL" id="RSAS01000537">
    <property type="protein sequence ID" value="RRR70283.1"/>
    <property type="molecule type" value="Genomic_DNA"/>
</dbReference>
<dbReference type="EC" id="6.1.1.15" evidence="3 12"/>
<feature type="domain" description="Aminoacyl-transfer RNA synthetases class-II family profile" evidence="13">
    <location>
        <begin position="38"/>
        <end position="473"/>
    </location>
</feature>
<organism evidence="14 15">
    <name type="scientific">Candidatus Viridilinea halotolerans</name>
    <dbReference type="NCBI Taxonomy" id="2491704"/>
    <lineage>
        <taxon>Bacteria</taxon>
        <taxon>Bacillati</taxon>
        <taxon>Chloroflexota</taxon>
        <taxon>Chloroflexia</taxon>
        <taxon>Chloroflexales</taxon>
        <taxon>Chloroflexineae</taxon>
        <taxon>Oscillochloridaceae</taxon>
        <taxon>Candidatus Viridilinea</taxon>
    </lineage>
</organism>
<dbReference type="GO" id="GO:0004827">
    <property type="term" value="F:proline-tRNA ligase activity"/>
    <property type="evidence" value="ECO:0007669"/>
    <property type="project" value="UniProtKB-UniRule"/>
</dbReference>
<dbReference type="Pfam" id="PF04073">
    <property type="entry name" value="tRNA_edit"/>
    <property type="match status" value="1"/>
</dbReference>
<dbReference type="SUPFAM" id="SSF55826">
    <property type="entry name" value="YbaK/ProRS associated domain"/>
    <property type="match status" value="1"/>
</dbReference>
<evidence type="ECO:0000256" key="11">
    <source>
        <dbReference type="ARBA" id="ARBA00047671"/>
    </source>
</evidence>
<protein>
    <recommendedName>
        <fullName evidence="4 12">Proline--tRNA ligase</fullName>
        <ecNumber evidence="3 12">6.1.1.15</ecNumber>
    </recommendedName>
</protein>
<keyword evidence="7" id="KW-0547">Nucleotide-binding</keyword>
<dbReference type="Proteomes" id="UP000280307">
    <property type="component" value="Unassembled WGS sequence"/>
</dbReference>
<keyword evidence="10" id="KW-0030">Aminoacyl-tRNA synthetase</keyword>
<dbReference type="Pfam" id="PF03129">
    <property type="entry name" value="HGTP_anticodon"/>
    <property type="match status" value="1"/>
</dbReference>
<evidence type="ECO:0000256" key="3">
    <source>
        <dbReference type="ARBA" id="ARBA00012831"/>
    </source>
</evidence>
<dbReference type="InterPro" id="IPR036621">
    <property type="entry name" value="Anticodon-bd_dom_sf"/>
</dbReference>
<dbReference type="GO" id="GO:0006433">
    <property type="term" value="P:prolyl-tRNA aminoacylation"/>
    <property type="evidence" value="ECO:0007669"/>
    <property type="project" value="UniProtKB-UniRule"/>
</dbReference>
<evidence type="ECO:0000256" key="7">
    <source>
        <dbReference type="ARBA" id="ARBA00022741"/>
    </source>
</evidence>
<dbReference type="InterPro" id="IPR036754">
    <property type="entry name" value="YbaK/aa-tRNA-synt-asso_dom_sf"/>
</dbReference>
<comment type="subunit">
    <text evidence="2">Homodimer.</text>
</comment>
<proteinExistence type="predicted"/>
<evidence type="ECO:0000256" key="5">
    <source>
        <dbReference type="ARBA" id="ARBA00022490"/>
    </source>
</evidence>
<evidence type="ECO:0000256" key="4">
    <source>
        <dbReference type="ARBA" id="ARBA00019110"/>
    </source>
</evidence>